<feature type="domain" description="Carbohydrate kinase PfkB" evidence="3">
    <location>
        <begin position="18"/>
        <end position="263"/>
    </location>
</feature>
<dbReference type="STRING" id="1505725.GA0061074_10271"/>
<proteinExistence type="predicted"/>
<sequence length="271" mass="28941">MKLITVGDNVADTYVDSHIFYPGGNCVNVAVDAKKAGAEAVGYMGVFGNDKQAEHIQEALRDENVDLINCRQIYAPTAQPSVFITADGDRQFAAGPKGSAQHLVKLRLTPEDVQNISEYDVLHTGIDANIDQELVTLKSSVKIGYDFSDVKDEEYLAEVLPNVNYAFFSGSEMTDEMAEEFAKSCLAQGPDIVVVTRGGQPALVMSKDAYCYQEPQLADIVDTMGAGDSFIAGFLVAYTDTHDLQAAALAASQSAANTCGVSGGFGHGQAY</sequence>
<dbReference type="Proteomes" id="UP000199268">
    <property type="component" value="Unassembled WGS sequence"/>
</dbReference>
<evidence type="ECO:0000313" key="4">
    <source>
        <dbReference type="EMBL" id="SCB83024.1"/>
    </source>
</evidence>
<dbReference type="RefSeq" id="WP_092461535.1">
    <property type="nucleotide sequence ID" value="NZ_BJEE01000001.1"/>
</dbReference>
<dbReference type="SUPFAM" id="SSF53613">
    <property type="entry name" value="Ribokinase-like"/>
    <property type="match status" value="1"/>
</dbReference>
<dbReference type="PANTHER" id="PTHR10584:SF166">
    <property type="entry name" value="RIBOKINASE"/>
    <property type="match status" value="1"/>
</dbReference>
<keyword evidence="5" id="KW-1185">Reference proteome</keyword>
<evidence type="ECO:0000313" key="5">
    <source>
        <dbReference type="Proteomes" id="UP000199268"/>
    </source>
</evidence>
<protein>
    <submittedName>
        <fullName evidence="4">Fructoselysine 6-kinase</fullName>
    </submittedName>
</protein>
<dbReference type="EMBL" id="FMAO01000002">
    <property type="protein sequence ID" value="SCB83024.1"/>
    <property type="molecule type" value="Genomic_DNA"/>
</dbReference>
<dbReference type="OrthoDB" id="9775849at2"/>
<dbReference type="InterPro" id="IPR002173">
    <property type="entry name" value="Carboh/pur_kinase_PfkB_CS"/>
</dbReference>
<dbReference type="Pfam" id="PF00294">
    <property type="entry name" value="PfkB"/>
    <property type="match status" value="1"/>
</dbReference>
<evidence type="ECO:0000256" key="1">
    <source>
        <dbReference type="ARBA" id="ARBA00022679"/>
    </source>
</evidence>
<dbReference type="InterPro" id="IPR011611">
    <property type="entry name" value="PfkB_dom"/>
</dbReference>
<gene>
    <name evidence="4" type="ORF">GA0061074_10271</name>
</gene>
<evidence type="ECO:0000259" key="3">
    <source>
        <dbReference type="Pfam" id="PF00294"/>
    </source>
</evidence>
<dbReference type="AlphaFoldDB" id="A0A1C3ZKW0"/>
<dbReference type="PANTHER" id="PTHR10584">
    <property type="entry name" value="SUGAR KINASE"/>
    <property type="match status" value="1"/>
</dbReference>
<name>A0A1C3ZKW0_9LACO</name>
<keyword evidence="2 4" id="KW-0418">Kinase</keyword>
<evidence type="ECO:0000256" key="2">
    <source>
        <dbReference type="ARBA" id="ARBA00022777"/>
    </source>
</evidence>
<keyword evidence="1" id="KW-0808">Transferase</keyword>
<dbReference type="InterPro" id="IPR029056">
    <property type="entry name" value="Ribokinase-like"/>
</dbReference>
<dbReference type="GO" id="GO:0016301">
    <property type="term" value="F:kinase activity"/>
    <property type="evidence" value="ECO:0007669"/>
    <property type="project" value="UniProtKB-KW"/>
</dbReference>
<dbReference type="PROSITE" id="PS00584">
    <property type="entry name" value="PFKB_KINASES_2"/>
    <property type="match status" value="1"/>
</dbReference>
<accession>A0A1C3ZKW0</accession>
<reference evidence="5" key="1">
    <citation type="submission" date="2016-08" db="EMBL/GenBank/DDBJ databases">
        <authorList>
            <person name="Varghese N."/>
            <person name="Submissions Spin"/>
        </authorList>
    </citation>
    <scope>NUCLEOTIDE SEQUENCE [LARGE SCALE GENOMIC DNA]</scope>
    <source>
        <strain evidence="5">R-53094</strain>
    </source>
</reference>
<dbReference type="Gene3D" id="3.40.1190.20">
    <property type="match status" value="1"/>
</dbReference>
<organism evidence="4 5">
    <name type="scientific">Weissella bombi</name>
    <dbReference type="NCBI Taxonomy" id="1505725"/>
    <lineage>
        <taxon>Bacteria</taxon>
        <taxon>Bacillati</taxon>
        <taxon>Bacillota</taxon>
        <taxon>Bacilli</taxon>
        <taxon>Lactobacillales</taxon>
        <taxon>Lactobacillaceae</taxon>
        <taxon>Weissella</taxon>
    </lineage>
</organism>